<feature type="transmembrane region" description="Helical" evidence="1">
    <location>
        <begin position="48"/>
        <end position="65"/>
    </location>
</feature>
<comment type="caution">
    <text evidence="2">The sequence shown here is derived from an EMBL/GenBank/DDBJ whole genome shotgun (WGS) entry which is preliminary data.</text>
</comment>
<evidence type="ECO:0000256" key="1">
    <source>
        <dbReference type="SAM" id="Phobius"/>
    </source>
</evidence>
<gene>
    <name evidence="2" type="ORF">F8154_05795</name>
</gene>
<name>A0A6I0FA10_9FIRM</name>
<sequence>MKNIANYNKLIRTSVVLMTALMIINMGGIFVYADPGWGKNAFDFVKEIAWWAALTAIVVFVVKFIAKRAWVQLGGFLLLSGIVLVIIDGPERLKNIALTVWTFIFGA</sequence>
<keyword evidence="1" id="KW-1133">Transmembrane helix</keyword>
<dbReference type="EMBL" id="WBZC01000016">
    <property type="protein sequence ID" value="KAB3535643.1"/>
    <property type="molecule type" value="Genomic_DNA"/>
</dbReference>
<feature type="transmembrane region" description="Helical" evidence="1">
    <location>
        <begin position="70"/>
        <end position="87"/>
    </location>
</feature>
<proteinExistence type="predicted"/>
<evidence type="ECO:0000313" key="3">
    <source>
        <dbReference type="Proteomes" id="UP000432715"/>
    </source>
</evidence>
<keyword evidence="3" id="KW-1185">Reference proteome</keyword>
<dbReference type="RefSeq" id="WP_151860660.1">
    <property type="nucleotide sequence ID" value="NZ_WBZC01000016.1"/>
</dbReference>
<evidence type="ECO:0000313" key="2">
    <source>
        <dbReference type="EMBL" id="KAB3535643.1"/>
    </source>
</evidence>
<keyword evidence="1" id="KW-0812">Transmembrane</keyword>
<protein>
    <submittedName>
        <fullName evidence="2">Uncharacterized protein</fullName>
    </submittedName>
</protein>
<feature type="transmembrane region" description="Helical" evidence="1">
    <location>
        <begin position="12"/>
        <end position="33"/>
    </location>
</feature>
<reference evidence="2 3" key="1">
    <citation type="submission" date="2019-10" db="EMBL/GenBank/DDBJ databases">
        <title>Alkaliphilus serpentinus sp. nov. and Alkaliphilus pronyensis sp. nov., two novel anaerobic alkaliphilic species isolated from the serpentinized-hosted hydrothermal field of the Prony Bay (New Caledonia).</title>
        <authorList>
            <person name="Postec A."/>
        </authorList>
    </citation>
    <scope>NUCLEOTIDE SEQUENCE [LARGE SCALE GENOMIC DNA]</scope>
    <source>
        <strain evidence="2 3">LacV</strain>
    </source>
</reference>
<accession>A0A6I0FA10</accession>
<dbReference type="Proteomes" id="UP000432715">
    <property type="component" value="Unassembled WGS sequence"/>
</dbReference>
<organism evidence="2 3">
    <name type="scientific">Alkaliphilus pronyensis</name>
    <dbReference type="NCBI Taxonomy" id="1482732"/>
    <lineage>
        <taxon>Bacteria</taxon>
        <taxon>Bacillati</taxon>
        <taxon>Bacillota</taxon>
        <taxon>Clostridia</taxon>
        <taxon>Peptostreptococcales</taxon>
        <taxon>Natronincolaceae</taxon>
        <taxon>Alkaliphilus</taxon>
    </lineage>
</organism>
<keyword evidence="1" id="KW-0472">Membrane</keyword>
<dbReference type="AlphaFoldDB" id="A0A6I0FA10"/>